<dbReference type="SUPFAM" id="SSF54236">
    <property type="entry name" value="Ubiquitin-like"/>
    <property type="match status" value="1"/>
</dbReference>
<accession>A0AAD4MMG4</accession>
<feature type="signal peptide" evidence="1">
    <location>
        <begin position="1"/>
        <end position="18"/>
    </location>
</feature>
<evidence type="ECO:0000313" key="3">
    <source>
        <dbReference type="Proteomes" id="UP001201812"/>
    </source>
</evidence>
<comment type="caution">
    <text evidence="2">The sequence shown here is derived from an EMBL/GenBank/DDBJ whole genome shotgun (WGS) entry which is preliminary data.</text>
</comment>
<dbReference type="EMBL" id="JAKKPZ010000176">
    <property type="protein sequence ID" value="KAI1699513.1"/>
    <property type="molecule type" value="Genomic_DNA"/>
</dbReference>
<keyword evidence="1" id="KW-0732">Signal</keyword>
<dbReference type="Proteomes" id="UP001201812">
    <property type="component" value="Unassembled WGS sequence"/>
</dbReference>
<name>A0AAD4MMG4_9BILA</name>
<proteinExistence type="predicted"/>
<evidence type="ECO:0000313" key="2">
    <source>
        <dbReference type="EMBL" id="KAI1699513.1"/>
    </source>
</evidence>
<organism evidence="2 3">
    <name type="scientific">Ditylenchus destructor</name>
    <dbReference type="NCBI Taxonomy" id="166010"/>
    <lineage>
        <taxon>Eukaryota</taxon>
        <taxon>Metazoa</taxon>
        <taxon>Ecdysozoa</taxon>
        <taxon>Nematoda</taxon>
        <taxon>Chromadorea</taxon>
        <taxon>Rhabditida</taxon>
        <taxon>Tylenchina</taxon>
        <taxon>Tylenchomorpha</taxon>
        <taxon>Sphaerularioidea</taxon>
        <taxon>Anguinidae</taxon>
        <taxon>Anguininae</taxon>
        <taxon>Ditylenchus</taxon>
    </lineage>
</organism>
<sequence length="298" mass="34175">MPAYLLFALLLTSVPLYAKRERTVTLIGHTDKGDIFKPELFTRKVDVDELTVSKIRELAQLAFNVQPDRIGFFQEMYDHNGNAFHYVLTDQMVKNFENGAKVVALSDYSIRLFIKNTVNNLFLDGIFNLSANNLMFIKNQIWQWWHVPIENQTLTFKGKILNDKNEKAIFEELRKEVNRRDMTVVVTMSKPKSINVEDAVGGKFKQSPVYPYSSVQDLKKAYCDFANKKPENKGRPPLMPESIYMTFGANHEELKDVDGVLPIKLSTCNECTVKVGLRQPKSGRWTSEDFTYNGAIQS</sequence>
<reference evidence="2" key="1">
    <citation type="submission" date="2022-01" db="EMBL/GenBank/DDBJ databases">
        <title>Genome Sequence Resource for Two Populations of Ditylenchus destructor, the Migratory Endoparasitic Phytonematode.</title>
        <authorList>
            <person name="Zhang H."/>
            <person name="Lin R."/>
            <person name="Xie B."/>
        </authorList>
    </citation>
    <scope>NUCLEOTIDE SEQUENCE</scope>
    <source>
        <strain evidence="2">BazhouSP</strain>
    </source>
</reference>
<protein>
    <submittedName>
        <fullName evidence="2">Uncharacterized protein</fullName>
    </submittedName>
</protein>
<keyword evidence="3" id="KW-1185">Reference proteome</keyword>
<gene>
    <name evidence="2" type="ORF">DdX_17265</name>
</gene>
<evidence type="ECO:0000256" key="1">
    <source>
        <dbReference type="SAM" id="SignalP"/>
    </source>
</evidence>
<dbReference type="InterPro" id="IPR029071">
    <property type="entry name" value="Ubiquitin-like_domsf"/>
</dbReference>
<feature type="chain" id="PRO_5041940540" evidence="1">
    <location>
        <begin position="19"/>
        <end position="298"/>
    </location>
</feature>
<dbReference type="AlphaFoldDB" id="A0AAD4MMG4"/>